<dbReference type="AlphaFoldDB" id="A0A921MZA0"/>
<accession>A0A921MZA0</accession>
<name>A0A921MZA0_9FIRM</name>
<comment type="caution">
    <text evidence="1">The sequence shown here is derived from an EMBL/GenBank/DDBJ whole genome shotgun (WGS) entry which is preliminary data.</text>
</comment>
<dbReference type="Proteomes" id="UP000776700">
    <property type="component" value="Unassembled WGS sequence"/>
</dbReference>
<proteinExistence type="predicted"/>
<gene>
    <name evidence="1" type="ORF">K8V90_02360</name>
</gene>
<reference evidence="1" key="2">
    <citation type="submission" date="2021-09" db="EMBL/GenBank/DDBJ databases">
        <authorList>
            <person name="Gilroy R."/>
        </authorList>
    </citation>
    <scope>NUCLEOTIDE SEQUENCE</scope>
    <source>
        <strain evidence="1">1277</strain>
    </source>
</reference>
<evidence type="ECO:0000313" key="1">
    <source>
        <dbReference type="EMBL" id="HJG95931.1"/>
    </source>
</evidence>
<reference evidence="1" key="1">
    <citation type="journal article" date="2021" name="PeerJ">
        <title>Extensive microbial diversity within the chicken gut microbiome revealed by metagenomics and culture.</title>
        <authorList>
            <person name="Gilroy R."/>
            <person name="Ravi A."/>
            <person name="Getino M."/>
            <person name="Pursley I."/>
            <person name="Horton D.L."/>
            <person name="Alikhan N.F."/>
            <person name="Baker D."/>
            <person name="Gharbi K."/>
            <person name="Hall N."/>
            <person name="Watson M."/>
            <person name="Adriaenssens E.M."/>
            <person name="Foster-Nyarko E."/>
            <person name="Jarju S."/>
            <person name="Secka A."/>
            <person name="Antonio M."/>
            <person name="Oren A."/>
            <person name="Chaudhuri R.R."/>
            <person name="La Ragione R."/>
            <person name="Hildebrand F."/>
            <person name="Pallen M.J."/>
        </authorList>
    </citation>
    <scope>NUCLEOTIDE SEQUENCE</scope>
    <source>
        <strain evidence="1">1277</strain>
    </source>
</reference>
<evidence type="ECO:0000313" key="2">
    <source>
        <dbReference type="Proteomes" id="UP000776700"/>
    </source>
</evidence>
<protein>
    <submittedName>
        <fullName evidence="1">Uncharacterized protein</fullName>
    </submittedName>
</protein>
<sequence>MKYKSKQGQTWDTNLMGLLVDRCDNCNALGFGKKLMDNDMLCNNCYYNKDICKCEDCGREITTFDYNDYGGLCGYCYNGVEIYECNQCGREFTASNDILDFYCDDCLNS</sequence>
<organism evidence="1 2">
    <name type="scientific">Romboutsia timonensis</name>
    <dbReference type="NCBI Taxonomy" id="1776391"/>
    <lineage>
        <taxon>Bacteria</taxon>
        <taxon>Bacillati</taxon>
        <taxon>Bacillota</taxon>
        <taxon>Clostridia</taxon>
        <taxon>Peptostreptococcales</taxon>
        <taxon>Peptostreptococcaceae</taxon>
        <taxon>Romboutsia</taxon>
    </lineage>
</organism>
<dbReference type="EMBL" id="DYUB01000078">
    <property type="protein sequence ID" value="HJG95931.1"/>
    <property type="molecule type" value="Genomic_DNA"/>
</dbReference>